<organism evidence="7 8">
    <name type="scientific">Vulpes vulpes</name>
    <name type="common">Red fox</name>
    <dbReference type="NCBI Taxonomy" id="9627"/>
    <lineage>
        <taxon>Eukaryota</taxon>
        <taxon>Metazoa</taxon>
        <taxon>Chordata</taxon>
        <taxon>Craniata</taxon>
        <taxon>Vertebrata</taxon>
        <taxon>Euteleostomi</taxon>
        <taxon>Mammalia</taxon>
        <taxon>Eutheria</taxon>
        <taxon>Laurasiatheria</taxon>
        <taxon>Carnivora</taxon>
        <taxon>Caniformia</taxon>
        <taxon>Canidae</taxon>
        <taxon>Vulpes</taxon>
    </lineage>
</organism>
<dbReference type="Pfam" id="PF04103">
    <property type="entry name" value="CD20"/>
    <property type="match status" value="1"/>
</dbReference>
<dbReference type="RefSeq" id="XP_025843199.1">
    <property type="nucleotide sequence ID" value="XM_025987414.2"/>
</dbReference>
<keyword evidence="5 6" id="KW-0472">Membrane</keyword>
<evidence type="ECO:0000256" key="4">
    <source>
        <dbReference type="ARBA" id="ARBA00022989"/>
    </source>
</evidence>
<gene>
    <name evidence="8" type="primary">LOC112911066</name>
</gene>
<reference evidence="8" key="2">
    <citation type="submission" date="2025-08" db="UniProtKB">
        <authorList>
            <consortium name="RefSeq"/>
        </authorList>
    </citation>
    <scope>IDENTIFICATION</scope>
    <source>
        <tissue evidence="8">Cell line</tissue>
    </source>
</reference>
<reference key="1">
    <citation type="submission" date="2019-01" db="UniProtKB">
        <authorList>
            <consortium name="RefSeq"/>
        </authorList>
    </citation>
    <scope>IDENTIFICATION</scope>
</reference>
<feature type="transmembrane region" description="Helical" evidence="6">
    <location>
        <begin position="15"/>
        <end position="41"/>
    </location>
</feature>
<evidence type="ECO:0000256" key="1">
    <source>
        <dbReference type="ARBA" id="ARBA00004141"/>
    </source>
</evidence>
<dbReference type="InterPro" id="IPR030417">
    <property type="entry name" value="MS4A"/>
</dbReference>
<dbReference type="GO" id="GO:0005886">
    <property type="term" value="C:plasma membrane"/>
    <property type="evidence" value="ECO:0007669"/>
    <property type="project" value="TreeGrafter"/>
</dbReference>
<dbReference type="InterPro" id="IPR007237">
    <property type="entry name" value="CD20-like"/>
</dbReference>
<evidence type="ECO:0000313" key="7">
    <source>
        <dbReference type="Proteomes" id="UP001652641"/>
    </source>
</evidence>
<keyword evidence="3 6" id="KW-0812">Transmembrane</keyword>
<dbReference type="PANTHER" id="PTHR23320:SF42">
    <property type="entry name" value="MEMBRANE-SPANNING 4-DOMAINS SUBFAMILY A MEMBER 13"/>
    <property type="match status" value="1"/>
</dbReference>
<feature type="transmembrane region" description="Helical" evidence="6">
    <location>
        <begin position="86"/>
        <end position="108"/>
    </location>
</feature>
<evidence type="ECO:0000256" key="3">
    <source>
        <dbReference type="ARBA" id="ARBA00022692"/>
    </source>
</evidence>
<dbReference type="GeneID" id="112911066"/>
<feature type="transmembrane region" description="Helical" evidence="6">
    <location>
        <begin position="53"/>
        <end position="74"/>
    </location>
</feature>
<dbReference type="KEGG" id="vvp:112911066"/>
<dbReference type="AlphaFoldDB" id="A0A3Q7RB65"/>
<comment type="similarity">
    <text evidence="2">Belongs to the MS4A family.</text>
</comment>
<dbReference type="Proteomes" id="UP001652641">
    <property type="component" value="Chromosome 5"/>
</dbReference>
<sequence>MAPCMCSKISPADSLVLGAVQIMIGIFHVFMWYFLLILYMGQIRGVFGTYEPITYKTGCSLWGIIFIIAGVSIIRATRHPTQGMITCALTTNIFCIIIAIIASVLTTIELSSFNSVSYRNYGQAKLGREVSRVLLISYPLEFSIALTYSIFGCIDLFRNTVPEIKNSPEGMKKRFVLKEDKHQQTS</sequence>
<dbReference type="PANTHER" id="PTHR23320">
    <property type="entry name" value="MEMBRANE-SPANNING 4-DOMAINS SUBFAMILY A MS4A -RELATED"/>
    <property type="match status" value="1"/>
</dbReference>
<protein>
    <submittedName>
        <fullName evidence="8">Membrane-spanning 4-domains subfamily A member 13-like isoform X1</fullName>
    </submittedName>
</protein>
<keyword evidence="4 6" id="KW-1133">Transmembrane helix</keyword>
<evidence type="ECO:0000313" key="8">
    <source>
        <dbReference type="RefSeq" id="XP_025843199.1"/>
    </source>
</evidence>
<keyword evidence="7" id="KW-1185">Reference proteome</keyword>
<proteinExistence type="inferred from homology"/>
<name>A0A3Q7RB65_VULVU</name>
<accession>A0A3Q7RB65</accession>
<comment type="subcellular location">
    <subcellularLocation>
        <location evidence="1">Membrane</location>
        <topology evidence="1">Multi-pass membrane protein</topology>
    </subcellularLocation>
</comment>
<evidence type="ECO:0000256" key="2">
    <source>
        <dbReference type="ARBA" id="ARBA00009565"/>
    </source>
</evidence>
<dbReference type="GO" id="GO:0007166">
    <property type="term" value="P:cell surface receptor signaling pathway"/>
    <property type="evidence" value="ECO:0007669"/>
    <property type="project" value="TreeGrafter"/>
</dbReference>
<evidence type="ECO:0000256" key="6">
    <source>
        <dbReference type="SAM" id="Phobius"/>
    </source>
</evidence>
<evidence type="ECO:0000256" key="5">
    <source>
        <dbReference type="ARBA" id="ARBA00023136"/>
    </source>
</evidence>